<keyword evidence="1" id="KW-0812">Transmembrane</keyword>
<name>A0A1Q9D054_SYMMI</name>
<organism evidence="3 4">
    <name type="scientific">Symbiodinium microadriaticum</name>
    <name type="common">Dinoflagellate</name>
    <name type="synonym">Zooxanthella microadriatica</name>
    <dbReference type="NCBI Taxonomy" id="2951"/>
    <lineage>
        <taxon>Eukaryota</taxon>
        <taxon>Sar</taxon>
        <taxon>Alveolata</taxon>
        <taxon>Dinophyceae</taxon>
        <taxon>Suessiales</taxon>
        <taxon>Symbiodiniaceae</taxon>
        <taxon>Symbiodinium</taxon>
    </lineage>
</organism>
<comment type="caution">
    <text evidence="3">The sequence shown here is derived from an EMBL/GenBank/DDBJ whole genome shotgun (WGS) entry which is preliminary data.</text>
</comment>
<keyword evidence="4" id="KW-1185">Reference proteome</keyword>
<accession>A0A1Q9D054</accession>
<feature type="transmembrane region" description="Helical" evidence="1">
    <location>
        <begin position="222"/>
        <end position="246"/>
    </location>
</feature>
<proteinExistence type="predicted"/>
<reference evidence="3 4" key="1">
    <citation type="submission" date="2016-02" db="EMBL/GenBank/DDBJ databases">
        <title>Genome analysis of coral dinoflagellate symbionts highlights evolutionary adaptations to a symbiotic lifestyle.</title>
        <authorList>
            <person name="Aranda M."/>
            <person name="Li Y."/>
            <person name="Liew Y.J."/>
            <person name="Baumgarten S."/>
            <person name="Simakov O."/>
            <person name="Wilson M."/>
            <person name="Piel J."/>
            <person name="Ashoor H."/>
            <person name="Bougouffa S."/>
            <person name="Bajic V.B."/>
            <person name="Ryu T."/>
            <person name="Ravasi T."/>
            <person name="Bayer T."/>
            <person name="Micklem G."/>
            <person name="Kim H."/>
            <person name="Bhak J."/>
            <person name="Lajeunesse T.C."/>
            <person name="Voolstra C.R."/>
        </authorList>
    </citation>
    <scope>NUCLEOTIDE SEQUENCE [LARGE SCALE GENOMIC DNA]</scope>
    <source>
        <strain evidence="3 4">CCMP2467</strain>
    </source>
</reference>
<evidence type="ECO:0000256" key="1">
    <source>
        <dbReference type="SAM" id="Phobius"/>
    </source>
</evidence>
<keyword evidence="1" id="KW-1133">Transmembrane helix</keyword>
<feature type="transmembrane region" description="Helical" evidence="1">
    <location>
        <begin position="183"/>
        <end position="202"/>
    </location>
</feature>
<feature type="transmembrane region" description="Helical" evidence="1">
    <location>
        <begin position="1291"/>
        <end position="1311"/>
    </location>
</feature>
<feature type="transmembrane region" description="Helical" evidence="1">
    <location>
        <begin position="1410"/>
        <end position="1432"/>
    </location>
</feature>
<feature type="domain" description="EGF-like" evidence="2">
    <location>
        <begin position="1841"/>
        <end position="1902"/>
    </location>
</feature>
<evidence type="ECO:0000313" key="4">
    <source>
        <dbReference type="Proteomes" id="UP000186817"/>
    </source>
</evidence>
<feature type="transmembrane region" description="Helical" evidence="1">
    <location>
        <begin position="1063"/>
        <end position="1082"/>
    </location>
</feature>
<feature type="domain" description="EGF-like" evidence="2">
    <location>
        <begin position="1604"/>
        <end position="1665"/>
    </location>
</feature>
<evidence type="ECO:0000259" key="2">
    <source>
        <dbReference type="SMART" id="SM00181"/>
    </source>
</evidence>
<sequence>MRDPALLAWAFAVHAAAIQEHDAALDMGSHIHPEVQGGVMAASVFESLNGCELWSVLGVVVADLMLRRFYVRLMVEGSGMVQLCRQHLLLGLQVAASEEEPLAFPFHTKCSGARRLPALELGCPRFFLGGGNGMKIGLVVAFVQVMPTLIKDFFSDLNDLLRKLSLETGAQVSSTGCLMTLDLVWFLVAAMIALALACWQPAEIVGDTSEVGSDGVKWTPPPWYALTTIFASLSSHAAGILGFVGFQKIVVARIVSTSQPRANWSAPNFLLLTSIAISITAIFSSLVFMGVDYLRRLAIDSAWSRGYRLVVMRGRLERTGLGMALIMLTLVLIVLYMLVIYMETQNSKKQEDSSESAASTSRDMQIFLDKVQFHRIIAGAGEDLGEISIEDYFKKFCDGRDETWSSIRSGLAGVANRLAGEDLGLFVKMGTRRALFPNQRLAPLLNVGIVMLFGMLPGVFQFATEKLFVDPQILAVSIEICCETDPDNCAHYTLEHSLIEFDEKPAILEIPAASSTRCSLTARGLSKKSSTTLDLMVAVKSVKNVCDCGCADNVENSVGEGCKCKDGYVGDITTRVQVFGCVFWADHVDGRKAKGQMPDGFVGKIVWKDDVPHGSCRTASEDISHGTVHQLQARVSPCPAMFSTLTTHQEEALHVTRLVADLTDDSYNTCRAGQAMLVHGHTYGNLRLRWTFAEALPPAKCKVEWPDSHIEVNNPDPEHFSLTSWCSAMPGQPFCWSPIVYTVTTRNTSQFACDSCKTSEHALTEFRGSRCGYDLIKWESLTINPGSPNACECNLSLSCSELPSEELPRACIHFAEPAILSKDDGDYLVFYETGEVSQAITSTELSFGAASCADDVDQADELGAVSANWRWLCDGENLFVVKAGDIDIWSGDAGSFYSKDYSATLQPRAVLPAWWEVKFQHLALPGSFNTDTLLGCELSFQSGTMCYHTLFGSSVRVAPAQGDCAFQNFTAADSHVLYEYKSSAFGVQTYRSSKTCYPKAAFEEIRVQMEDVVLPADRFETEVGSDAAGRNPEGRTSIDTMCKMSLPSFATPRSGMVQLCRQHLLLGLHVVLGVCLHLSLAARASSWEATTLYLGILWLDWMSIRFGEDFFSDLNDLLRKLSLETGAQVSSTGCLMTLDLVWFLVAAMIALALEPWHAGNLRRLLVTPRRLAAGAREGTPEGSDGVKWAPPPWYALTTIFASLSSHAAGILGFVGFQKIVVARIVSTSQPRANWSAPNFLLLTSIAISITAIFSSLVFMGVDYLRRLAIDSAWSRGYRLVVMRGRLERTGLGMALIMLTLVLIVLYMLVIYMETQNSKKQEDSSESAASTSRDMQIFLDKVQFHRIIAGAGEDLGEISIEDYFKKFCDGRDERSSIRSGLAGVANRLAGEDLGLFVKMGTRRALFPNQRLAPLLNVGIVMLFGMLPGVFQFATEKLFVDPQILAVSIEICCETDPGNCTRYALEHSLIQFDEKPAILEIPAESSTRCSLTARGLSKKSSTTLDLMVAVKAIKNVCDCHKNICSCCNGYQGELDADGEEVQKLLATDFCTPVPCGIDNSNRKPGPECNCSNGYVGDIVWEGTNVSGNCTPAPCYVEDSNRKPGLECQCRDGFGGEVRWEGSEASGKCLPATCNILYSTGTGKGCRCQDGYQGDIKWNGDRVTGHCTPAACDIENSTKEPGLQCQCRDGFAGKVHWKGSEAFGECLPADCSIPYSTGMGADCRCMDGYAGSINWNHRSQPQGKCVPAVGCADNVENSVGEGPQCKCKDGFTGKVLWQGAVPHGSCKAAECHIKNANQQPGPGCKCKDGYVGDISWHGDRPSGTCTPAPCPIKNSNREPGPQCACLDGFAGEIAWKGQVPSGYCSAAPCVSIEHSNGKPGLECKCKDGFTGSIRWHASVPQGSCQAAECYIANANQQPGPGCECKDGYVGEITWHGDRPSGTCTPAPCMIENSNARTAFLELLRGEVMSPMDDAGKDVVGLYIFYETGDLLLTPSAELSRADDSEEADRLGAESADHTWLSDGENVLSIGPHNTEIWLGSTAGSHFVYNGSVLWARTALPEWWKVKFKQEAALPGSFNTDKLAGCEFAFKSGNLCYSARLGQSVWVAPAHGDCRFQDITNADKSIAHKYRSSAFGIQTYRSNVTCYPTAAFEEILVQVVDVGMPAEDFNYTVASSPCRTTIRYMTDARSKLSECSFFR</sequence>
<feature type="transmembrane region" description="Helical" evidence="1">
    <location>
        <begin position="267"/>
        <end position="291"/>
    </location>
</feature>
<dbReference type="SMART" id="SM00181">
    <property type="entry name" value="EGF"/>
    <property type="match status" value="5"/>
</dbReference>
<feature type="transmembrane region" description="Helical" evidence="1">
    <location>
        <begin position="1193"/>
        <end position="1216"/>
    </location>
</feature>
<feature type="domain" description="EGF-like" evidence="2">
    <location>
        <begin position="1763"/>
        <end position="1823"/>
    </location>
</feature>
<feature type="domain" description="EGF-like" evidence="2">
    <location>
        <begin position="1702"/>
        <end position="1743"/>
    </location>
</feature>
<feature type="transmembrane region" description="Helical" evidence="1">
    <location>
        <begin position="321"/>
        <end position="341"/>
    </location>
</feature>
<dbReference type="Proteomes" id="UP000186817">
    <property type="component" value="Unassembled WGS sequence"/>
</dbReference>
<dbReference type="InterPro" id="IPR000742">
    <property type="entry name" value="EGF"/>
</dbReference>
<feature type="transmembrane region" description="Helical" evidence="1">
    <location>
        <begin position="1237"/>
        <end position="1261"/>
    </location>
</feature>
<feature type="transmembrane region" description="Helical" evidence="1">
    <location>
        <begin position="1129"/>
        <end position="1153"/>
    </location>
</feature>
<evidence type="ECO:0000313" key="3">
    <source>
        <dbReference type="EMBL" id="OLP88537.1"/>
    </source>
</evidence>
<keyword evidence="1" id="KW-0472">Membrane</keyword>
<dbReference type="EMBL" id="LSRX01000807">
    <property type="protein sequence ID" value="OLP88537.1"/>
    <property type="molecule type" value="Genomic_DNA"/>
</dbReference>
<feature type="domain" description="EGF-like" evidence="2">
    <location>
        <begin position="1547"/>
        <end position="1588"/>
    </location>
</feature>
<gene>
    <name evidence="3" type="primary">FP2</name>
    <name evidence="3" type="ORF">AK812_SmicGene30097</name>
</gene>
<dbReference type="OrthoDB" id="416707at2759"/>
<protein>
    <submittedName>
        <fullName evidence="3">Adhesive plaque matrix protein 2</fullName>
    </submittedName>
</protein>
<feature type="transmembrane region" description="Helical" evidence="1">
    <location>
        <begin position="441"/>
        <end position="463"/>
    </location>
</feature>